<dbReference type="RefSeq" id="WP_195896036.1">
    <property type="nucleotide sequence ID" value="NZ_JADOGI010000038.1"/>
</dbReference>
<name>A0A931AD36_9ACTN</name>
<dbReference type="Proteomes" id="UP000605361">
    <property type="component" value="Unassembled WGS sequence"/>
</dbReference>
<keyword evidence="3" id="KW-1185">Reference proteome</keyword>
<proteinExistence type="predicted"/>
<reference evidence="2" key="1">
    <citation type="submission" date="2020-11" db="EMBL/GenBank/DDBJ databases">
        <title>Whole-genome analyses of Nonomuraea sp. K274.</title>
        <authorList>
            <person name="Veyisoglu A."/>
        </authorList>
    </citation>
    <scope>NUCLEOTIDE SEQUENCE</scope>
    <source>
        <strain evidence="2">K274</strain>
    </source>
</reference>
<dbReference type="AlphaFoldDB" id="A0A931AD36"/>
<dbReference type="EMBL" id="JADOGI010000038">
    <property type="protein sequence ID" value="MBF8187067.1"/>
    <property type="molecule type" value="Genomic_DNA"/>
</dbReference>
<dbReference type="SUPFAM" id="SSF55681">
    <property type="entry name" value="Class II aaRS and biotin synthetases"/>
    <property type="match status" value="1"/>
</dbReference>
<accession>A0A931AD36</accession>
<sequence length="390" mass="44051">MANVHIVHLETPLREEFRQELARRIYFLAEEIVEFTIDGSDGLLTGVRLSTRDTVSTDQLHRRLHTVIANDIRHQRVGPVKVYWRSSHEAPDGMPDFARLCDEGLVVPMGEGQMALAEPLLTLLDNADRQLVALVRRETGAVQYRYPTLMRTETLRQCGYMRSFPQHLMFVTRLHGDSDTYAAFSDRLAFGDDLLAMCGNTDYCLPPTMCYHTFQQLSGRRLGEPMAITARGKSFRHESRYHEGLSRLWDFTIREMVFLGSRDYARQTRERIMRSVCELVESWGLGGRCEVASDPFFVGAATAARISSQRLLELKFELRLPIGGGRDIACASFNFHDQHFGDAFAITGAEGESIHSACVGVGLERLTLAIVSQHGTDPRAWPETLRPSDI</sequence>
<dbReference type="PROSITE" id="PS50862">
    <property type="entry name" value="AA_TRNA_LIGASE_II"/>
    <property type="match status" value="1"/>
</dbReference>
<dbReference type="InterPro" id="IPR045864">
    <property type="entry name" value="aa-tRNA-synth_II/BPL/LPL"/>
</dbReference>
<gene>
    <name evidence="2" type="ORF">ITP53_15245</name>
</gene>
<dbReference type="Gene3D" id="3.30.930.10">
    <property type="entry name" value="Bira Bifunctional Protein, Domain 2"/>
    <property type="match status" value="1"/>
</dbReference>
<evidence type="ECO:0000259" key="1">
    <source>
        <dbReference type="PROSITE" id="PS50862"/>
    </source>
</evidence>
<dbReference type="InterPro" id="IPR006195">
    <property type="entry name" value="aa-tRNA-synth_II"/>
</dbReference>
<comment type="caution">
    <text evidence="2">The sequence shown here is derived from an EMBL/GenBank/DDBJ whole genome shotgun (WGS) entry which is preliminary data.</text>
</comment>
<evidence type="ECO:0000313" key="3">
    <source>
        <dbReference type="Proteomes" id="UP000605361"/>
    </source>
</evidence>
<evidence type="ECO:0000313" key="2">
    <source>
        <dbReference type="EMBL" id="MBF8187067.1"/>
    </source>
</evidence>
<protein>
    <recommendedName>
        <fullName evidence="1">Aminoacyl-transfer RNA synthetases class-II family profile domain-containing protein</fullName>
    </recommendedName>
</protein>
<feature type="domain" description="Aminoacyl-transfer RNA synthetases class-II family profile" evidence="1">
    <location>
        <begin position="137"/>
        <end position="387"/>
    </location>
</feature>
<organism evidence="2 3">
    <name type="scientific">Nonomuraea cypriaca</name>
    <dbReference type="NCBI Taxonomy" id="1187855"/>
    <lineage>
        <taxon>Bacteria</taxon>
        <taxon>Bacillati</taxon>
        <taxon>Actinomycetota</taxon>
        <taxon>Actinomycetes</taxon>
        <taxon>Streptosporangiales</taxon>
        <taxon>Streptosporangiaceae</taxon>
        <taxon>Nonomuraea</taxon>
    </lineage>
</organism>